<reference evidence="1" key="1">
    <citation type="journal article" date="2020" name="Stud. Mycol.">
        <title>101 Dothideomycetes genomes: a test case for predicting lifestyles and emergence of pathogens.</title>
        <authorList>
            <person name="Haridas S."/>
            <person name="Albert R."/>
            <person name="Binder M."/>
            <person name="Bloem J."/>
            <person name="Labutti K."/>
            <person name="Salamov A."/>
            <person name="Andreopoulos B."/>
            <person name="Baker S."/>
            <person name="Barry K."/>
            <person name="Bills G."/>
            <person name="Bluhm B."/>
            <person name="Cannon C."/>
            <person name="Castanera R."/>
            <person name="Culley D."/>
            <person name="Daum C."/>
            <person name="Ezra D."/>
            <person name="Gonzalez J."/>
            <person name="Henrissat B."/>
            <person name="Kuo A."/>
            <person name="Liang C."/>
            <person name="Lipzen A."/>
            <person name="Lutzoni F."/>
            <person name="Magnuson J."/>
            <person name="Mondo S."/>
            <person name="Nolan M."/>
            <person name="Ohm R."/>
            <person name="Pangilinan J."/>
            <person name="Park H.-J."/>
            <person name="Ramirez L."/>
            <person name="Alfaro M."/>
            <person name="Sun H."/>
            <person name="Tritt A."/>
            <person name="Yoshinaga Y."/>
            <person name="Zwiers L.-H."/>
            <person name="Turgeon B."/>
            <person name="Goodwin S."/>
            <person name="Spatafora J."/>
            <person name="Crous P."/>
            <person name="Grigoriev I."/>
        </authorList>
    </citation>
    <scope>NUCLEOTIDE SEQUENCE</scope>
    <source>
        <strain evidence="1">CBS 269.34</strain>
    </source>
</reference>
<dbReference type="AlphaFoldDB" id="A0A6A6QQE0"/>
<name>A0A6A6QQE0_9PEZI</name>
<sequence>MASGLFTLLSLASALPTIFDAPVSLTIRPGTSADTCKILICSDPNSSGQCVDITGPAADCISIASDIGPQYSSSASTFVIEDGCICTLTDNASCYQNGAARSINLSGSGSTNLNDEGFDNLLQSYICFR</sequence>
<organism evidence="1 2">
    <name type="scientific">Lophium mytilinum</name>
    <dbReference type="NCBI Taxonomy" id="390894"/>
    <lineage>
        <taxon>Eukaryota</taxon>
        <taxon>Fungi</taxon>
        <taxon>Dikarya</taxon>
        <taxon>Ascomycota</taxon>
        <taxon>Pezizomycotina</taxon>
        <taxon>Dothideomycetes</taxon>
        <taxon>Pleosporomycetidae</taxon>
        <taxon>Mytilinidiales</taxon>
        <taxon>Mytilinidiaceae</taxon>
        <taxon>Lophium</taxon>
    </lineage>
</organism>
<gene>
    <name evidence="1" type="ORF">BU16DRAFT_562263</name>
</gene>
<accession>A0A6A6QQE0</accession>
<protein>
    <submittedName>
        <fullName evidence="1">Uncharacterized protein</fullName>
    </submittedName>
</protein>
<evidence type="ECO:0000313" key="2">
    <source>
        <dbReference type="Proteomes" id="UP000799750"/>
    </source>
</evidence>
<keyword evidence="2" id="KW-1185">Reference proteome</keyword>
<proteinExistence type="predicted"/>
<dbReference type="Proteomes" id="UP000799750">
    <property type="component" value="Unassembled WGS sequence"/>
</dbReference>
<dbReference type="EMBL" id="MU004190">
    <property type="protein sequence ID" value="KAF2494611.1"/>
    <property type="molecule type" value="Genomic_DNA"/>
</dbReference>
<evidence type="ECO:0000313" key="1">
    <source>
        <dbReference type="EMBL" id="KAF2494611.1"/>
    </source>
</evidence>